<gene>
    <name evidence="2" type="ORF">LH47_01625</name>
</gene>
<feature type="transmembrane region" description="Helical" evidence="1">
    <location>
        <begin position="42"/>
        <end position="62"/>
    </location>
</feature>
<evidence type="ECO:0000256" key="1">
    <source>
        <dbReference type="SAM" id="Phobius"/>
    </source>
</evidence>
<dbReference type="AlphaFoldDB" id="A0A0D0RY52"/>
<dbReference type="Proteomes" id="UP000032102">
    <property type="component" value="Unassembled WGS sequence"/>
</dbReference>
<feature type="transmembrane region" description="Helical" evidence="1">
    <location>
        <begin position="69"/>
        <end position="88"/>
    </location>
</feature>
<evidence type="ECO:0000313" key="2">
    <source>
        <dbReference type="EMBL" id="KIQ94275.1"/>
    </source>
</evidence>
<dbReference type="EMBL" id="JXTH01000028">
    <property type="protein sequence ID" value="KIQ94275.1"/>
    <property type="molecule type" value="Genomic_DNA"/>
</dbReference>
<proteinExistence type="predicted"/>
<keyword evidence="1" id="KW-0472">Membrane</keyword>
<name>A0A0D0RY52_9BACL</name>
<keyword evidence="1" id="KW-0812">Transmembrane</keyword>
<protein>
    <recommendedName>
        <fullName evidence="4">DUF1440 domain-containing protein</fullName>
    </recommendedName>
</protein>
<dbReference type="PATRIC" id="fig|404937.3.peg.1724"/>
<organism evidence="2 3">
    <name type="scientific">Anoxybacillus thermarum</name>
    <dbReference type="NCBI Taxonomy" id="404937"/>
    <lineage>
        <taxon>Bacteria</taxon>
        <taxon>Bacillati</taxon>
        <taxon>Bacillota</taxon>
        <taxon>Bacilli</taxon>
        <taxon>Bacillales</taxon>
        <taxon>Anoxybacillaceae</taxon>
        <taxon>Anoxybacillus</taxon>
    </lineage>
</organism>
<evidence type="ECO:0000313" key="3">
    <source>
        <dbReference type="Proteomes" id="UP000032102"/>
    </source>
</evidence>
<accession>A0A0D0RY52</accession>
<feature type="transmembrane region" description="Helical" evidence="1">
    <location>
        <begin position="7"/>
        <end position="36"/>
    </location>
</feature>
<feature type="transmembrane region" description="Helical" evidence="1">
    <location>
        <begin position="108"/>
        <end position="128"/>
    </location>
</feature>
<keyword evidence="3" id="KW-1185">Reference proteome</keyword>
<dbReference type="RefSeq" id="WP_152619604.1">
    <property type="nucleotide sequence ID" value="NZ_JXTH01000028.1"/>
</dbReference>
<keyword evidence="1" id="KW-1133">Transmembrane helix</keyword>
<sequence>MSRSLKIGVLGGVVGGIIFGIMMQMMGMIPMISIMVGSKSIAVGWGIHMIISIIFGATFGYLATFTKRMFILSVIYGIMIWIVGPLVVMPLMLGMGTMLAHAFEPQQLMSLMTHLFFSFVIAATFKIANRKTVETDVNVTN</sequence>
<reference evidence="2 3" key="1">
    <citation type="submission" date="2015-01" db="EMBL/GenBank/DDBJ databases">
        <title>Draft genome of Anoxybacillus thermarum strain AF/04.</title>
        <authorList>
            <person name="Poli A."/>
            <person name="Nicolaus B."/>
            <person name="Chan K.-G."/>
            <person name="Kahar U.M."/>
            <person name="Yaakob A.S."/>
            <person name="Chan C.S."/>
            <person name="Goh K.M."/>
        </authorList>
    </citation>
    <scope>NUCLEOTIDE SEQUENCE [LARGE SCALE GENOMIC DNA]</scope>
    <source>
        <strain evidence="2 3">AF/04</strain>
    </source>
</reference>
<comment type="caution">
    <text evidence="2">The sequence shown here is derived from an EMBL/GenBank/DDBJ whole genome shotgun (WGS) entry which is preliminary data.</text>
</comment>
<evidence type="ECO:0008006" key="4">
    <source>
        <dbReference type="Google" id="ProtNLM"/>
    </source>
</evidence>